<organism evidence="2 3">
    <name type="scientific">Paramecium tetraurelia</name>
    <dbReference type="NCBI Taxonomy" id="5888"/>
    <lineage>
        <taxon>Eukaryota</taxon>
        <taxon>Sar</taxon>
        <taxon>Alveolata</taxon>
        <taxon>Ciliophora</taxon>
        <taxon>Intramacronucleata</taxon>
        <taxon>Oligohymenophorea</taxon>
        <taxon>Peniculida</taxon>
        <taxon>Parameciidae</taxon>
        <taxon>Paramecium</taxon>
    </lineage>
</organism>
<keyword evidence="1" id="KW-0472">Membrane</keyword>
<dbReference type="InParanoid" id="A0BE31"/>
<reference evidence="2 3" key="1">
    <citation type="journal article" date="2006" name="Nature">
        <title>Global trends of whole-genome duplications revealed by the ciliate Paramecium tetraurelia.</title>
        <authorList>
            <consortium name="Genoscope"/>
            <person name="Aury J.-M."/>
            <person name="Jaillon O."/>
            <person name="Duret L."/>
            <person name="Noel B."/>
            <person name="Jubin C."/>
            <person name="Porcel B.M."/>
            <person name="Segurens B."/>
            <person name="Daubin V."/>
            <person name="Anthouard V."/>
            <person name="Aiach N."/>
            <person name="Arnaiz O."/>
            <person name="Billaut A."/>
            <person name="Beisson J."/>
            <person name="Blanc I."/>
            <person name="Bouhouche K."/>
            <person name="Camara F."/>
            <person name="Duharcourt S."/>
            <person name="Guigo R."/>
            <person name="Gogendeau D."/>
            <person name="Katinka M."/>
            <person name="Keller A.-M."/>
            <person name="Kissmehl R."/>
            <person name="Klotz C."/>
            <person name="Koll F."/>
            <person name="Le Moue A."/>
            <person name="Lepere C."/>
            <person name="Malinsky S."/>
            <person name="Nowacki M."/>
            <person name="Nowak J.K."/>
            <person name="Plattner H."/>
            <person name="Poulain J."/>
            <person name="Ruiz F."/>
            <person name="Serrano V."/>
            <person name="Zagulski M."/>
            <person name="Dessen P."/>
            <person name="Betermier M."/>
            <person name="Weissenbach J."/>
            <person name="Scarpelli C."/>
            <person name="Schachter V."/>
            <person name="Sperling L."/>
            <person name="Meyer E."/>
            <person name="Cohen J."/>
            <person name="Wincker P."/>
        </authorList>
    </citation>
    <scope>NUCLEOTIDE SEQUENCE [LARGE SCALE GENOMIC DNA]</scope>
    <source>
        <strain evidence="2 3">Stock d4-2</strain>
    </source>
</reference>
<keyword evidence="3" id="KW-1185">Reference proteome</keyword>
<dbReference type="Proteomes" id="UP000000600">
    <property type="component" value="Unassembled WGS sequence"/>
</dbReference>
<protein>
    <recommendedName>
        <fullName evidence="4">PAS domain-containing protein</fullName>
    </recommendedName>
</protein>
<dbReference type="GeneID" id="5009980"/>
<dbReference type="HOGENOM" id="CLU_1100268_0_0_1"/>
<sequence length="253" mass="30131">MKEPQKNSILKLWPHYQKILKSSKYSQWKQNDLICKRSMFYHTAIAFSAFYVLIRLIVEIIKIENMMNIFQLTLFIVLEIIITCIYTFCKKIQIYFLAQYCLISVYILITVQNEEINKIYIFLYMILVNSHSNLIIKIFLYLYFIFTVIFFYKFEPLEICLICSTAFIHNYQLESHFIANYIKQLKLLSIIEQMPSAVCIVDQNTKQITYSNSLFEKLAQTLQVTDELAQSINNQSKEQQQVDFIENSKFLLN</sequence>
<name>A0BE31_PARTE</name>
<proteinExistence type="predicted"/>
<accession>A0BE31</accession>
<dbReference type="KEGG" id="ptm:GSPATT00027830001"/>
<feature type="transmembrane region" description="Helical" evidence="1">
    <location>
        <begin position="39"/>
        <end position="57"/>
    </location>
</feature>
<evidence type="ECO:0000313" key="2">
    <source>
        <dbReference type="EMBL" id="CAK56798.1"/>
    </source>
</evidence>
<evidence type="ECO:0008006" key="4">
    <source>
        <dbReference type="Google" id="ProtNLM"/>
    </source>
</evidence>
<keyword evidence="1" id="KW-0812">Transmembrane</keyword>
<dbReference type="AlphaFoldDB" id="A0BE31"/>
<gene>
    <name evidence="2" type="ORF">GSPATT00027830001</name>
</gene>
<dbReference type="EMBL" id="CT867988">
    <property type="protein sequence ID" value="CAK56798.1"/>
    <property type="molecule type" value="Genomic_DNA"/>
</dbReference>
<keyword evidence="1" id="KW-1133">Transmembrane helix</keyword>
<evidence type="ECO:0000313" key="3">
    <source>
        <dbReference type="Proteomes" id="UP000000600"/>
    </source>
</evidence>
<feature type="transmembrane region" description="Helical" evidence="1">
    <location>
        <begin position="94"/>
        <end position="113"/>
    </location>
</feature>
<evidence type="ECO:0000256" key="1">
    <source>
        <dbReference type="SAM" id="Phobius"/>
    </source>
</evidence>
<dbReference type="RefSeq" id="XP_001424196.1">
    <property type="nucleotide sequence ID" value="XM_001424159.1"/>
</dbReference>
<feature type="transmembrane region" description="Helical" evidence="1">
    <location>
        <begin position="69"/>
        <end position="88"/>
    </location>
</feature>